<dbReference type="InterPro" id="IPR010998">
    <property type="entry name" value="Integrase_recombinase_N"/>
</dbReference>
<dbReference type="PROSITE" id="PS51900">
    <property type="entry name" value="CB"/>
    <property type="match status" value="1"/>
</dbReference>
<dbReference type="SUPFAM" id="SSF56349">
    <property type="entry name" value="DNA breaking-rejoining enzymes"/>
    <property type="match status" value="1"/>
</dbReference>
<dbReference type="Gene3D" id="1.10.150.130">
    <property type="match status" value="1"/>
</dbReference>
<dbReference type="RefSeq" id="WP_342835730.1">
    <property type="nucleotide sequence ID" value="NZ_WMBE01000001.1"/>
</dbReference>
<dbReference type="Proteomes" id="UP001321249">
    <property type="component" value="Unassembled WGS sequence"/>
</dbReference>
<evidence type="ECO:0000256" key="4">
    <source>
        <dbReference type="ARBA" id="ARBA00023172"/>
    </source>
</evidence>
<keyword evidence="3 5" id="KW-0238">DNA-binding</keyword>
<sequence>MSGTIKKRGGAWRLFVSGGSVNGKRIRHTETVQGSYQDARKRLSALESSVSSGRYIATGMQSLGQFWQNWFPAKRQSIRPMTASGYERLYKKHILPVLGKKKIQKITASEIQSILSDRVAAGNPATAAHILRVLRVAFKAALRQGQITVDPTAAVESPKSKRRELEILSPSEWRQVREYVGENESHFLTAFTVLITTGMRRSELSGLQWRDIDLERRLIHIRRSFLVIAGEQHYQDTKTDRSFRSIALDASTVQILREHFDSSVRLQGMFGRRIASDLPVFTLDGSTPVRPDTLTHAWKRVAKAFGLNVRLHDLRHSAATLMLAAGVPVGDVADRLGHATPAFTLTVYRHAIPGAQEAAAERLAAMLDPTSRGDGQALDKGLPSVPLAPILAP</sequence>
<evidence type="ECO:0000313" key="9">
    <source>
        <dbReference type="Proteomes" id="UP001321249"/>
    </source>
</evidence>
<dbReference type="InterPro" id="IPR004107">
    <property type="entry name" value="Integrase_SAM-like_N"/>
</dbReference>
<evidence type="ECO:0000256" key="5">
    <source>
        <dbReference type="PROSITE-ProRule" id="PRU01248"/>
    </source>
</evidence>
<dbReference type="InterPro" id="IPR013762">
    <property type="entry name" value="Integrase-like_cat_sf"/>
</dbReference>
<evidence type="ECO:0000259" key="6">
    <source>
        <dbReference type="PROSITE" id="PS51898"/>
    </source>
</evidence>
<dbReference type="CDD" id="cd01189">
    <property type="entry name" value="INT_ICEBs1_C_like"/>
    <property type="match status" value="1"/>
</dbReference>
<evidence type="ECO:0000256" key="3">
    <source>
        <dbReference type="ARBA" id="ARBA00023125"/>
    </source>
</evidence>
<dbReference type="PROSITE" id="PS51898">
    <property type="entry name" value="TYR_RECOMBINASE"/>
    <property type="match status" value="1"/>
</dbReference>
<dbReference type="InterPro" id="IPR050808">
    <property type="entry name" value="Phage_Integrase"/>
</dbReference>
<protein>
    <submittedName>
        <fullName evidence="8">Tyrosine-type recombinase/integrase</fullName>
    </submittedName>
</protein>
<evidence type="ECO:0000313" key="8">
    <source>
        <dbReference type="EMBL" id="MDG0865758.1"/>
    </source>
</evidence>
<proteinExistence type="inferred from homology"/>
<dbReference type="Pfam" id="PF00589">
    <property type="entry name" value="Phage_integrase"/>
    <property type="match status" value="1"/>
</dbReference>
<comment type="caution">
    <text evidence="8">The sequence shown here is derived from an EMBL/GenBank/DDBJ whole genome shotgun (WGS) entry which is preliminary data.</text>
</comment>
<dbReference type="GO" id="GO:0006310">
    <property type="term" value="P:DNA recombination"/>
    <property type="evidence" value="ECO:0007669"/>
    <property type="project" value="UniProtKB-KW"/>
</dbReference>
<evidence type="ECO:0000256" key="1">
    <source>
        <dbReference type="ARBA" id="ARBA00008857"/>
    </source>
</evidence>
<dbReference type="AlphaFoldDB" id="A0ABD4XMY0"/>
<evidence type="ECO:0000256" key="2">
    <source>
        <dbReference type="ARBA" id="ARBA00022908"/>
    </source>
</evidence>
<dbReference type="PANTHER" id="PTHR30629">
    <property type="entry name" value="PROPHAGE INTEGRASE"/>
    <property type="match status" value="1"/>
</dbReference>
<evidence type="ECO:0000259" key="7">
    <source>
        <dbReference type="PROSITE" id="PS51900"/>
    </source>
</evidence>
<reference evidence="8 9" key="1">
    <citation type="submission" date="2019-11" db="EMBL/GenBank/DDBJ databases">
        <authorList>
            <person name="Cho J.-C."/>
        </authorList>
    </citation>
    <scope>NUCLEOTIDE SEQUENCE [LARGE SCALE GENOMIC DNA]</scope>
    <source>
        <strain evidence="8 9">JH702</strain>
    </source>
</reference>
<keyword evidence="2" id="KW-0229">DNA integration</keyword>
<dbReference type="InterPro" id="IPR002104">
    <property type="entry name" value="Integrase_catalytic"/>
</dbReference>
<dbReference type="GO" id="GO:0003677">
    <property type="term" value="F:DNA binding"/>
    <property type="evidence" value="ECO:0007669"/>
    <property type="project" value="UniProtKB-UniRule"/>
</dbReference>
<dbReference type="PANTHER" id="PTHR30629:SF2">
    <property type="entry name" value="PROPHAGE INTEGRASE INTS-RELATED"/>
    <property type="match status" value="1"/>
</dbReference>
<organism evidence="8 9">
    <name type="scientific">Candidatus Lucifugimonas marina</name>
    <dbReference type="NCBI Taxonomy" id="3038979"/>
    <lineage>
        <taxon>Bacteria</taxon>
        <taxon>Bacillati</taxon>
        <taxon>Chloroflexota</taxon>
        <taxon>Dehalococcoidia</taxon>
        <taxon>SAR202 cluster</taxon>
        <taxon>Candidatus Lucifugimonadales</taxon>
        <taxon>Candidatus Lucifugimonadaceae</taxon>
        <taxon>Candidatus Lucifugimonas</taxon>
    </lineage>
</organism>
<dbReference type="Pfam" id="PF14659">
    <property type="entry name" value="Phage_int_SAM_3"/>
    <property type="match status" value="1"/>
</dbReference>
<comment type="similarity">
    <text evidence="1">Belongs to the 'phage' integrase family.</text>
</comment>
<name>A0ABD4XMY0_9CHLR</name>
<accession>A0ABD4XMY0</accession>
<dbReference type="InterPro" id="IPR044068">
    <property type="entry name" value="CB"/>
</dbReference>
<dbReference type="InterPro" id="IPR011010">
    <property type="entry name" value="DNA_brk_join_enz"/>
</dbReference>
<keyword evidence="4" id="KW-0233">DNA recombination</keyword>
<feature type="domain" description="Tyr recombinase" evidence="6">
    <location>
        <begin position="163"/>
        <end position="361"/>
    </location>
</feature>
<dbReference type="EMBL" id="WMBE01000001">
    <property type="protein sequence ID" value="MDG0865758.1"/>
    <property type="molecule type" value="Genomic_DNA"/>
</dbReference>
<dbReference type="GO" id="GO:0015074">
    <property type="term" value="P:DNA integration"/>
    <property type="evidence" value="ECO:0007669"/>
    <property type="project" value="UniProtKB-KW"/>
</dbReference>
<feature type="domain" description="Core-binding (CB)" evidence="7">
    <location>
        <begin position="61"/>
        <end position="142"/>
    </location>
</feature>
<gene>
    <name evidence="8" type="ORF">GKO46_01550</name>
</gene>
<dbReference type="Gene3D" id="1.10.443.10">
    <property type="entry name" value="Intergrase catalytic core"/>
    <property type="match status" value="1"/>
</dbReference>